<reference evidence="2" key="1">
    <citation type="submission" date="2021-12" db="EMBL/GenBank/DDBJ databases">
        <authorList>
            <person name="King R."/>
        </authorList>
    </citation>
    <scope>NUCLEOTIDE SEQUENCE</scope>
</reference>
<organism evidence="2 3">
    <name type="scientific">Brassicogethes aeneus</name>
    <name type="common">Rape pollen beetle</name>
    <name type="synonym">Meligethes aeneus</name>
    <dbReference type="NCBI Taxonomy" id="1431903"/>
    <lineage>
        <taxon>Eukaryota</taxon>
        <taxon>Metazoa</taxon>
        <taxon>Ecdysozoa</taxon>
        <taxon>Arthropoda</taxon>
        <taxon>Hexapoda</taxon>
        <taxon>Insecta</taxon>
        <taxon>Pterygota</taxon>
        <taxon>Neoptera</taxon>
        <taxon>Endopterygota</taxon>
        <taxon>Coleoptera</taxon>
        <taxon>Polyphaga</taxon>
        <taxon>Cucujiformia</taxon>
        <taxon>Nitidulidae</taxon>
        <taxon>Meligethinae</taxon>
        <taxon>Brassicogethes</taxon>
    </lineage>
</organism>
<feature type="region of interest" description="Disordered" evidence="1">
    <location>
        <begin position="1"/>
        <end position="36"/>
    </location>
</feature>
<protein>
    <submittedName>
        <fullName evidence="2">Uncharacterized protein</fullName>
    </submittedName>
</protein>
<dbReference type="Proteomes" id="UP001154078">
    <property type="component" value="Chromosome 3"/>
</dbReference>
<dbReference type="EMBL" id="OV121134">
    <property type="protein sequence ID" value="CAH0553564.1"/>
    <property type="molecule type" value="Genomic_DNA"/>
</dbReference>
<evidence type="ECO:0000256" key="1">
    <source>
        <dbReference type="SAM" id="MobiDB-lite"/>
    </source>
</evidence>
<accession>A0A9P0FEV6</accession>
<proteinExistence type="predicted"/>
<feature type="compositionally biased region" description="Polar residues" evidence="1">
    <location>
        <begin position="7"/>
        <end position="24"/>
    </location>
</feature>
<sequence>MHGVNAISRSPSIMNHKTIIQKSSRLPDKPPSVGHISFMDEPKRRSYQYFHSEPCSSSYSFYDQAGMDIIKCHCADFSGSESNMSPKSNIKLNLHRCEAYFNKERAKTRYI</sequence>
<evidence type="ECO:0000313" key="2">
    <source>
        <dbReference type="EMBL" id="CAH0553564.1"/>
    </source>
</evidence>
<name>A0A9P0FEV6_BRAAE</name>
<keyword evidence="3" id="KW-1185">Reference proteome</keyword>
<dbReference type="AlphaFoldDB" id="A0A9P0FEV6"/>
<evidence type="ECO:0000313" key="3">
    <source>
        <dbReference type="Proteomes" id="UP001154078"/>
    </source>
</evidence>
<gene>
    <name evidence="2" type="ORF">MELIAE_LOCUS5526</name>
</gene>
<dbReference type="OrthoDB" id="6435638at2759"/>